<reference evidence="2 3" key="1">
    <citation type="submission" date="2016-04" db="EMBL/GenBank/DDBJ databases">
        <title>Complete genome sequence of Thermococcus barossii type strain SHCK-94.</title>
        <authorList>
            <person name="Oger P.M."/>
        </authorList>
    </citation>
    <scope>NUCLEOTIDE SEQUENCE [LARGE SCALE GENOMIC DNA]</scope>
    <source>
        <strain evidence="2 3">SHCK-94</strain>
    </source>
</reference>
<organism evidence="2 3">
    <name type="scientific">Thermococcus barossii</name>
    <dbReference type="NCBI Taxonomy" id="54077"/>
    <lineage>
        <taxon>Archaea</taxon>
        <taxon>Methanobacteriati</taxon>
        <taxon>Methanobacteriota</taxon>
        <taxon>Thermococci</taxon>
        <taxon>Thermococcales</taxon>
        <taxon>Thermococcaceae</taxon>
        <taxon>Thermococcus</taxon>
    </lineage>
</organism>
<keyword evidence="3" id="KW-1185">Reference proteome</keyword>
<dbReference type="GeneID" id="33326338"/>
<dbReference type="KEGG" id="tbs:A3L01_06145"/>
<gene>
    <name evidence="2" type="ORF">A3L01_06145</name>
</gene>
<dbReference type="EMBL" id="CP015101">
    <property type="protein sequence ID" value="ASJ04965.1"/>
    <property type="molecule type" value="Genomic_DNA"/>
</dbReference>
<dbReference type="RefSeq" id="WP_088864974.1">
    <property type="nucleotide sequence ID" value="NZ_CP015101.1"/>
</dbReference>
<feature type="transmembrane region" description="Helical" evidence="1">
    <location>
        <begin position="31"/>
        <end position="48"/>
    </location>
</feature>
<dbReference type="AlphaFoldDB" id="A0A2Z2MJS0"/>
<evidence type="ECO:0000313" key="3">
    <source>
        <dbReference type="Proteomes" id="UP000250272"/>
    </source>
</evidence>
<dbReference type="OrthoDB" id="101324at2157"/>
<evidence type="ECO:0000313" key="2">
    <source>
        <dbReference type="EMBL" id="ASJ04965.1"/>
    </source>
</evidence>
<keyword evidence="1" id="KW-0812">Transmembrane</keyword>
<dbReference type="Proteomes" id="UP000250272">
    <property type="component" value="Chromosome"/>
</dbReference>
<accession>A0A2Z2MJS0</accession>
<proteinExistence type="predicted"/>
<name>A0A2Z2MJS0_9EURY</name>
<evidence type="ECO:0000256" key="1">
    <source>
        <dbReference type="SAM" id="Phobius"/>
    </source>
</evidence>
<keyword evidence="1" id="KW-1133">Transmembrane helix</keyword>
<protein>
    <submittedName>
        <fullName evidence="2">Uncharacterized protein</fullName>
    </submittedName>
</protein>
<keyword evidence="1" id="KW-0472">Membrane</keyword>
<sequence>MEKRHDALEAVGAIVVGFGLVLMFATYGAGLFAGALMMGIGLVVWKMGEMRREFNEKLESLRMELESLKGQGDAADG</sequence>